<dbReference type="AlphaFoldDB" id="A0AAW9PR10"/>
<comment type="caution">
    <text evidence="1">The sequence shown here is derived from an EMBL/GenBank/DDBJ whole genome shotgun (WGS) entry which is preliminary data.</text>
</comment>
<dbReference type="EMBL" id="JAZBJZ010000014">
    <property type="protein sequence ID" value="MEE3716212.1"/>
    <property type="molecule type" value="Genomic_DNA"/>
</dbReference>
<evidence type="ECO:0000313" key="1">
    <source>
        <dbReference type="EMBL" id="MEE3716212.1"/>
    </source>
</evidence>
<proteinExistence type="predicted"/>
<name>A0AAW9PR10_9CYAN</name>
<keyword evidence="2" id="KW-1185">Reference proteome</keyword>
<dbReference type="Proteomes" id="UP001333818">
    <property type="component" value="Unassembled WGS sequence"/>
</dbReference>
<dbReference type="PROSITE" id="PS51257">
    <property type="entry name" value="PROKAR_LIPOPROTEIN"/>
    <property type="match status" value="1"/>
</dbReference>
<gene>
    <name evidence="1" type="ORF">V2H45_05575</name>
</gene>
<organism evidence="1 2">
    <name type="scientific">Tumidithrix elongata BACA0141</name>
    <dbReference type="NCBI Taxonomy" id="2716417"/>
    <lineage>
        <taxon>Bacteria</taxon>
        <taxon>Bacillati</taxon>
        <taxon>Cyanobacteriota</taxon>
        <taxon>Cyanophyceae</taxon>
        <taxon>Pseudanabaenales</taxon>
        <taxon>Pseudanabaenaceae</taxon>
        <taxon>Tumidithrix</taxon>
        <taxon>Tumidithrix elongata</taxon>
    </lineage>
</organism>
<sequence>MKSIAPSNGIYLGLSCAIASLVSFSIPLSIDLAASAQTVQTTNIIPLEPVRPSLWWMVQRLEDGWVDDLAIDPDAKRVVITVNRSRWFAADYIRRYEFLYKLGNTAQEDAYGVLLKDNRNNKLAEYIVINDRWQMEPKSLGAVPFRVNSPNPYQTR</sequence>
<evidence type="ECO:0000313" key="2">
    <source>
        <dbReference type="Proteomes" id="UP001333818"/>
    </source>
</evidence>
<accession>A0AAW9PR10</accession>
<reference evidence="1" key="1">
    <citation type="submission" date="2024-01" db="EMBL/GenBank/DDBJ databases">
        <title>Bank of Algae and Cyanobacteria of the Azores (BACA) strain genomes.</title>
        <authorList>
            <person name="Luz R."/>
            <person name="Cordeiro R."/>
            <person name="Fonseca A."/>
            <person name="Goncalves V."/>
        </authorList>
    </citation>
    <scope>NUCLEOTIDE SEQUENCE</scope>
    <source>
        <strain evidence="1">BACA0141</strain>
    </source>
</reference>
<dbReference type="RefSeq" id="WP_330482639.1">
    <property type="nucleotide sequence ID" value="NZ_JAZBJZ010000014.1"/>
</dbReference>
<protein>
    <submittedName>
        <fullName evidence="1">Uncharacterized protein</fullName>
    </submittedName>
</protein>